<dbReference type="AlphaFoldDB" id="A0A0B2SHS5"/>
<dbReference type="InterPro" id="IPR036396">
    <property type="entry name" value="Cyt_P450_sf"/>
</dbReference>
<dbReference type="InterPro" id="IPR052306">
    <property type="entry name" value="CYP450_71D"/>
</dbReference>
<dbReference type="Gene3D" id="1.10.630.10">
    <property type="entry name" value="Cytochrome P450"/>
    <property type="match status" value="2"/>
</dbReference>
<keyword evidence="7" id="KW-1133">Transmembrane helix</keyword>
<protein>
    <submittedName>
        <fullName evidence="14">Cytochrome P450 71D10</fullName>
        <ecNumber evidence="14">1.14.-.-</ecNumber>
    </submittedName>
</protein>
<proteinExistence type="inferred from homology"/>
<keyword evidence="6 12" id="KW-0479">Metal-binding</keyword>
<dbReference type="Proteomes" id="UP000053555">
    <property type="component" value="Unassembled WGS sequence"/>
</dbReference>
<sequence length="452" mass="51313">MISSLQIGLMCHAADVITFGSKGMTFSPQGTYWRQMRKICTMELLAPKRVESFRSIRERELSFFGVVETIEGFSLADLYPSIGLLQVLTGIKTRVEKIQRGMDTILENIVRDHRNKTLDTQAIGEENGEYLVDVLLRLPCLTVCCQSNHFVKNPRVMEKVQIEVRRVFNGKGYVDETSIHELKYLRSVIKETLRLHPPSPLMLSRECSKRCEINGYEIQIKSKVIVNAWAIGRDPKYWIEAEKFSPERFIDCSIDYEGGEFQFIPYGAGRRICPGINFGIVNVEFSLANLLFHFDWKMAQGNGPEELDMTESFGFTKAHAAGIVREGSAQHQIVPLEDRNRFKLELENKIINLDDDDAGCTSKALHGKKAISQTIAENEHPCSSDAIRHKSIFTEAQRIEAIKRKCLYDMQSSTSSSSSDESFEFDGSNPPKRRKTALDSSGLNSLPRYMEQ</sequence>
<organism evidence="14">
    <name type="scientific">Glycine soja</name>
    <name type="common">Wild soybean</name>
    <dbReference type="NCBI Taxonomy" id="3848"/>
    <lineage>
        <taxon>Eukaryota</taxon>
        <taxon>Viridiplantae</taxon>
        <taxon>Streptophyta</taxon>
        <taxon>Embryophyta</taxon>
        <taxon>Tracheophyta</taxon>
        <taxon>Spermatophyta</taxon>
        <taxon>Magnoliopsida</taxon>
        <taxon>eudicotyledons</taxon>
        <taxon>Gunneridae</taxon>
        <taxon>Pentapetalae</taxon>
        <taxon>rosids</taxon>
        <taxon>fabids</taxon>
        <taxon>Fabales</taxon>
        <taxon>Fabaceae</taxon>
        <taxon>Papilionoideae</taxon>
        <taxon>50 kb inversion clade</taxon>
        <taxon>NPAAA clade</taxon>
        <taxon>indigoferoid/millettioid clade</taxon>
        <taxon>Phaseoleae</taxon>
        <taxon>Glycine</taxon>
        <taxon>Glycine subgen. Soja</taxon>
    </lineage>
</organism>
<dbReference type="GO" id="GO:0005506">
    <property type="term" value="F:iron ion binding"/>
    <property type="evidence" value="ECO:0007669"/>
    <property type="project" value="InterPro"/>
</dbReference>
<dbReference type="PANTHER" id="PTHR47953:SF19">
    <property type="entry name" value="OS06G0641600 PROTEIN"/>
    <property type="match status" value="1"/>
</dbReference>
<dbReference type="EMBL" id="KN643543">
    <property type="protein sequence ID" value="KHN43882.1"/>
    <property type="molecule type" value="Genomic_DNA"/>
</dbReference>
<evidence type="ECO:0000256" key="6">
    <source>
        <dbReference type="ARBA" id="ARBA00022723"/>
    </source>
</evidence>
<evidence type="ECO:0000256" key="3">
    <source>
        <dbReference type="ARBA" id="ARBA00010617"/>
    </source>
</evidence>
<keyword evidence="5" id="KW-0812">Transmembrane</keyword>
<accession>A0A0B2SHS5</accession>
<comment type="subcellular location">
    <subcellularLocation>
        <location evidence="2">Membrane</location>
        <topology evidence="2">Single-pass membrane protein</topology>
    </subcellularLocation>
</comment>
<evidence type="ECO:0000256" key="10">
    <source>
        <dbReference type="ARBA" id="ARBA00023033"/>
    </source>
</evidence>
<evidence type="ECO:0000256" key="13">
    <source>
        <dbReference type="SAM" id="MobiDB-lite"/>
    </source>
</evidence>
<evidence type="ECO:0000256" key="9">
    <source>
        <dbReference type="ARBA" id="ARBA00023004"/>
    </source>
</evidence>
<evidence type="ECO:0000256" key="1">
    <source>
        <dbReference type="ARBA" id="ARBA00001971"/>
    </source>
</evidence>
<evidence type="ECO:0000256" key="5">
    <source>
        <dbReference type="ARBA" id="ARBA00022692"/>
    </source>
</evidence>
<feature type="region of interest" description="Disordered" evidence="13">
    <location>
        <begin position="412"/>
        <end position="452"/>
    </location>
</feature>
<dbReference type="EC" id="1.14.-.-" evidence="14"/>
<dbReference type="InterPro" id="IPR002401">
    <property type="entry name" value="Cyt_P450_E_grp-I"/>
</dbReference>
<name>A0A0B2SHS5_GLYSO</name>
<dbReference type="PANTHER" id="PTHR47953">
    <property type="entry name" value="OS08G0105600 PROTEIN"/>
    <property type="match status" value="1"/>
</dbReference>
<evidence type="ECO:0000256" key="8">
    <source>
        <dbReference type="ARBA" id="ARBA00023002"/>
    </source>
</evidence>
<evidence type="ECO:0000256" key="4">
    <source>
        <dbReference type="ARBA" id="ARBA00022617"/>
    </source>
</evidence>
<comment type="cofactor">
    <cofactor evidence="1 12">
        <name>heme</name>
        <dbReference type="ChEBI" id="CHEBI:30413"/>
    </cofactor>
</comment>
<feature type="binding site" description="axial binding residue" evidence="12">
    <location>
        <position position="273"/>
    </location>
    <ligand>
        <name>heme</name>
        <dbReference type="ChEBI" id="CHEBI:30413"/>
    </ligand>
    <ligandPart>
        <name>Fe</name>
        <dbReference type="ChEBI" id="CHEBI:18248"/>
    </ligandPart>
</feature>
<dbReference type="Pfam" id="PF00067">
    <property type="entry name" value="p450"/>
    <property type="match status" value="1"/>
</dbReference>
<dbReference type="SUPFAM" id="SSF48264">
    <property type="entry name" value="Cytochrome P450"/>
    <property type="match status" value="1"/>
</dbReference>
<keyword evidence="8 14" id="KW-0560">Oxidoreductase</keyword>
<dbReference type="PRINTS" id="PR00463">
    <property type="entry name" value="EP450I"/>
</dbReference>
<keyword evidence="9 12" id="KW-0408">Iron</keyword>
<evidence type="ECO:0000256" key="11">
    <source>
        <dbReference type="ARBA" id="ARBA00023136"/>
    </source>
</evidence>
<evidence type="ECO:0000313" key="14">
    <source>
        <dbReference type="EMBL" id="KHN43882.1"/>
    </source>
</evidence>
<dbReference type="GO" id="GO:0016020">
    <property type="term" value="C:membrane"/>
    <property type="evidence" value="ECO:0007669"/>
    <property type="project" value="UniProtKB-SubCell"/>
</dbReference>
<gene>
    <name evidence="14" type="ORF">glysoja_025921</name>
</gene>
<keyword evidence="4 12" id="KW-0349">Heme</keyword>
<feature type="compositionally biased region" description="Low complexity" evidence="13">
    <location>
        <begin position="412"/>
        <end position="428"/>
    </location>
</feature>
<comment type="similarity">
    <text evidence="3">Belongs to the cytochrome P450 family.</text>
</comment>
<evidence type="ECO:0000256" key="12">
    <source>
        <dbReference type="PIRSR" id="PIRSR602401-1"/>
    </source>
</evidence>
<dbReference type="PRINTS" id="PR00385">
    <property type="entry name" value="P450"/>
</dbReference>
<dbReference type="InterPro" id="IPR001128">
    <property type="entry name" value="Cyt_P450"/>
</dbReference>
<keyword evidence="11" id="KW-0472">Membrane</keyword>
<reference evidence="14" key="1">
    <citation type="submission" date="2014-07" db="EMBL/GenBank/DDBJ databases">
        <title>Identification of a novel salt tolerance gene in wild soybean by whole-genome sequencing.</title>
        <authorList>
            <person name="Lam H.-M."/>
            <person name="Qi X."/>
            <person name="Li M.-W."/>
            <person name="Liu X."/>
            <person name="Xie M."/>
            <person name="Ni M."/>
            <person name="Xu X."/>
        </authorList>
    </citation>
    <scope>NUCLEOTIDE SEQUENCE [LARGE SCALE GENOMIC DNA]</scope>
    <source>
        <tissue evidence="14">Root</tissue>
    </source>
</reference>
<keyword evidence="10" id="KW-0503">Monooxygenase</keyword>
<dbReference type="GO" id="GO:0020037">
    <property type="term" value="F:heme binding"/>
    <property type="evidence" value="ECO:0007669"/>
    <property type="project" value="InterPro"/>
</dbReference>
<dbReference type="GO" id="GO:0004497">
    <property type="term" value="F:monooxygenase activity"/>
    <property type="evidence" value="ECO:0007669"/>
    <property type="project" value="UniProtKB-KW"/>
</dbReference>
<evidence type="ECO:0000256" key="7">
    <source>
        <dbReference type="ARBA" id="ARBA00022989"/>
    </source>
</evidence>
<evidence type="ECO:0000256" key="2">
    <source>
        <dbReference type="ARBA" id="ARBA00004167"/>
    </source>
</evidence>
<dbReference type="GO" id="GO:0016705">
    <property type="term" value="F:oxidoreductase activity, acting on paired donors, with incorporation or reduction of molecular oxygen"/>
    <property type="evidence" value="ECO:0007669"/>
    <property type="project" value="InterPro"/>
</dbReference>